<sequence length="96" mass="11119">MDRKYSAVEHISYSRKPELNSGRAAVSRPFVYFISNPENRAFADINWHWFILTGYEPTGTNLRIVCATYGERRTADFNTLWNTGKEERGGMPTVRE</sequence>
<name>A0A949K220_9FIRM</name>
<dbReference type="AlphaFoldDB" id="A0A949K220"/>
<protein>
    <submittedName>
        <fullName evidence="1">Uncharacterized protein</fullName>
    </submittedName>
</protein>
<organism evidence="1 2">
    <name type="scientific">Diplocloster agilis</name>
    <dbReference type="NCBI Taxonomy" id="2850323"/>
    <lineage>
        <taxon>Bacteria</taxon>
        <taxon>Bacillati</taxon>
        <taxon>Bacillota</taxon>
        <taxon>Clostridia</taxon>
        <taxon>Lachnospirales</taxon>
        <taxon>Lachnospiraceae</taxon>
        <taxon>Diplocloster</taxon>
    </lineage>
</organism>
<accession>A0A949K220</accession>
<proteinExistence type="predicted"/>
<dbReference type="RefSeq" id="WP_238724992.1">
    <property type="nucleotide sequence ID" value="NZ_JAHQCY010000031.1"/>
</dbReference>
<evidence type="ECO:0000313" key="1">
    <source>
        <dbReference type="EMBL" id="MBU9739493.1"/>
    </source>
</evidence>
<gene>
    <name evidence="1" type="ORF">KTH89_23440</name>
</gene>
<reference evidence="1" key="1">
    <citation type="submission" date="2021-06" db="EMBL/GenBank/DDBJ databases">
        <title>Description of novel taxa of the family Lachnospiraceae.</title>
        <authorList>
            <person name="Chaplin A.V."/>
            <person name="Sokolova S.R."/>
            <person name="Pikina A.P."/>
            <person name="Korzhanova M."/>
            <person name="Belova V."/>
            <person name="Korostin D."/>
            <person name="Efimov B.A."/>
        </authorList>
    </citation>
    <scope>NUCLEOTIDE SEQUENCE</scope>
    <source>
        <strain evidence="1">ASD5720</strain>
    </source>
</reference>
<comment type="caution">
    <text evidence="1">The sequence shown here is derived from an EMBL/GenBank/DDBJ whole genome shotgun (WGS) entry which is preliminary data.</text>
</comment>
<evidence type="ECO:0000313" key="2">
    <source>
        <dbReference type="Proteomes" id="UP000712157"/>
    </source>
</evidence>
<dbReference type="EMBL" id="JAHQCW010000062">
    <property type="protein sequence ID" value="MBU9739493.1"/>
    <property type="molecule type" value="Genomic_DNA"/>
</dbReference>
<dbReference type="Proteomes" id="UP000712157">
    <property type="component" value="Unassembled WGS sequence"/>
</dbReference>
<keyword evidence="2" id="KW-1185">Reference proteome</keyword>